<feature type="compositionally biased region" description="Polar residues" evidence="3">
    <location>
        <begin position="301"/>
        <end position="311"/>
    </location>
</feature>
<keyword evidence="2" id="KW-0378">Hydrolase</keyword>
<gene>
    <name evidence="4" type="ORF">BB560_002537</name>
</gene>
<dbReference type="GO" id="GO:0080042">
    <property type="term" value="F:ADP-glucose pyrophosphohydrolase activity"/>
    <property type="evidence" value="ECO:0007669"/>
    <property type="project" value="TreeGrafter"/>
</dbReference>
<keyword evidence="5" id="KW-1185">Reference proteome</keyword>
<evidence type="ECO:0000256" key="2">
    <source>
        <dbReference type="ARBA" id="ARBA00022801"/>
    </source>
</evidence>
<dbReference type="AlphaFoldDB" id="A0A2T9ZEI9"/>
<dbReference type="PANTHER" id="PTHR11839">
    <property type="entry name" value="UDP/ADP-SUGAR PYROPHOSPHATASE"/>
    <property type="match status" value="1"/>
</dbReference>
<dbReference type="EMBL" id="MBFS01000290">
    <property type="protein sequence ID" value="PVV03001.1"/>
    <property type="molecule type" value="Genomic_DNA"/>
</dbReference>
<evidence type="ECO:0000313" key="4">
    <source>
        <dbReference type="EMBL" id="PVV03001.1"/>
    </source>
</evidence>
<accession>A0A2T9ZEI9</accession>
<dbReference type="GO" id="GO:0080041">
    <property type="term" value="F:ADP-ribose pyrophosphohydrolase activity"/>
    <property type="evidence" value="ECO:0007669"/>
    <property type="project" value="TreeGrafter"/>
</dbReference>
<comment type="caution">
    <text evidence="4">The sequence shown here is derived from an EMBL/GenBank/DDBJ whole genome shotgun (WGS) entry which is preliminary data.</text>
</comment>
<evidence type="ECO:0000313" key="5">
    <source>
        <dbReference type="Proteomes" id="UP000245609"/>
    </source>
</evidence>
<protein>
    <recommendedName>
        <fullName evidence="6">Nudix hydrolase domain-containing protein</fullName>
    </recommendedName>
</protein>
<proteinExistence type="predicted"/>
<dbReference type="Proteomes" id="UP000245609">
    <property type="component" value="Unassembled WGS sequence"/>
</dbReference>
<evidence type="ECO:0000256" key="3">
    <source>
        <dbReference type="SAM" id="MobiDB-lite"/>
    </source>
</evidence>
<dbReference type="GO" id="GO:0006753">
    <property type="term" value="P:nucleoside phosphate metabolic process"/>
    <property type="evidence" value="ECO:0007669"/>
    <property type="project" value="TreeGrafter"/>
</dbReference>
<dbReference type="SUPFAM" id="SSF55811">
    <property type="entry name" value="Nudix"/>
    <property type="match status" value="1"/>
</dbReference>
<evidence type="ECO:0000256" key="1">
    <source>
        <dbReference type="ARBA" id="ARBA00001946"/>
    </source>
</evidence>
<comment type="cofactor">
    <cofactor evidence="1">
        <name>Mg(2+)</name>
        <dbReference type="ChEBI" id="CHEBI:18420"/>
    </cofactor>
</comment>
<dbReference type="InterPro" id="IPR015797">
    <property type="entry name" value="NUDIX_hydrolase-like_dom_sf"/>
</dbReference>
<name>A0A2T9ZEI9_9FUNG</name>
<dbReference type="PANTHER" id="PTHR11839:SF18">
    <property type="entry name" value="NUDIX HYDROLASE DOMAIN-CONTAINING PROTEIN"/>
    <property type="match status" value="1"/>
</dbReference>
<reference evidence="4 5" key="1">
    <citation type="journal article" date="2018" name="MBio">
        <title>Comparative Genomics Reveals the Core Gene Toolbox for the Fungus-Insect Symbiosis.</title>
        <authorList>
            <person name="Wang Y."/>
            <person name="Stata M."/>
            <person name="Wang W."/>
            <person name="Stajich J.E."/>
            <person name="White M.M."/>
            <person name="Moncalvo J.M."/>
        </authorList>
    </citation>
    <scope>NUCLEOTIDE SEQUENCE [LARGE SCALE GENOMIC DNA]</scope>
    <source>
        <strain evidence="4 5">SC-DP-2</strain>
    </source>
</reference>
<dbReference type="Gene3D" id="3.90.79.10">
    <property type="entry name" value="Nucleoside Triphosphate Pyrophosphohydrolase"/>
    <property type="match status" value="1"/>
</dbReference>
<dbReference type="GO" id="GO:0019693">
    <property type="term" value="P:ribose phosphate metabolic process"/>
    <property type="evidence" value="ECO:0007669"/>
    <property type="project" value="TreeGrafter"/>
</dbReference>
<feature type="region of interest" description="Disordered" evidence="3">
    <location>
        <begin position="289"/>
        <end position="311"/>
    </location>
</feature>
<dbReference type="OrthoDB" id="10249920at2759"/>
<sequence>MNRFSEIKIKLAKSCETIYLRAHKNSSSQITPKVLEKVLYFMPFKKWLCELDAQILNQQRRFNIQTESINDLKSPSSLQNFNSSSPKSPQSEISDHSSSSDFVKVFGVLIQDVDMFKSGKIGFLKFVTDAEYVDTKVKVPGIVFMRGDSVAVLFVVRVRKNWGLRNVCKDKTETNTDIKKTNDGKSYEEISKEYEEYEEYVILTRQPRLAVPNFEMLELPAGMLDGSGNLAGKAVDEIKEELGLQVDPKKLVNLTNLRIGNEPNGFPGFEDPTINHEFYPNKDEIFNNGNRSFNEQRNKEQTNSVSNQENPVCTDSICPEPLLLDSCVIENYGLYPSSGGCDEAVHLLAYEL</sequence>
<feature type="region of interest" description="Disordered" evidence="3">
    <location>
        <begin position="73"/>
        <end position="97"/>
    </location>
</feature>
<organism evidence="4 5">
    <name type="scientific">Smittium megazygosporum</name>
    <dbReference type="NCBI Taxonomy" id="133381"/>
    <lineage>
        <taxon>Eukaryota</taxon>
        <taxon>Fungi</taxon>
        <taxon>Fungi incertae sedis</taxon>
        <taxon>Zoopagomycota</taxon>
        <taxon>Kickxellomycotina</taxon>
        <taxon>Harpellomycetes</taxon>
        <taxon>Harpellales</taxon>
        <taxon>Legeriomycetaceae</taxon>
        <taxon>Smittium</taxon>
    </lineage>
</organism>
<dbReference type="STRING" id="133381.A0A2T9ZEI9"/>
<evidence type="ECO:0008006" key="6">
    <source>
        <dbReference type="Google" id="ProtNLM"/>
    </source>
</evidence>